<protein>
    <submittedName>
        <fullName evidence="1">Uncharacterized protein</fullName>
    </submittedName>
</protein>
<organism evidence="1 2">
    <name type="scientific">Stieleria maiorica</name>
    <dbReference type="NCBI Taxonomy" id="2795974"/>
    <lineage>
        <taxon>Bacteria</taxon>
        <taxon>Pseudomonadati</taxon>
        <taxon>Planctomycetota</taxon>
        <taxon>Planctomycetia</taxon>
        <taxon>Pirellulales</taxon>
        <taxon>Pirellulaceae</taxon>
        <taxon>Stieleria</taxon>
    </lineage>
</organism>
<proteinExistence type="predicted"/>
<dbReference type="KEGG" id="smam:Mal15_38670"/>
<dbReference type="Proteomes" id="UP000321353">
    <property type="component" value="Chromosome"/>
</dbReference>
<evidence type="ECO:0000313" key="2">
    <source>
        <dbReference type="Proteomes" id="UP000321353"/>
    </source>
</evidence>
<evidence type="ECO:0000313" key="1">
    <source>
        <dbReference type="EMBL" id="QEF99800.1"/>
    </source>
</evidence>
<gene>
    <name evidence="1" type="ORF">Mal15_38670</name>
</gene>
<sequence length="29" mass="3147">MSTSLQLSVAEFERMVTCGASTWNDGLLV</sequence>
<reference evidence="1 2" key="1">
    <citation type="submission" date="2019-02" db="EMBL/GenBank/DDBJ databases">
        <title>Planctomycetal bacteria perform biofilm scaping via a novel small molecule.</title>
        <authorList>
            <person name="Jeske O."/>
            <person name="Boedeker C."/>
            <person name="Wiegand S."/>
            <person name="Breitling P."/>
            <person name="Kallscheuer N."/>
            <person name="Jogler M."/>
            <person name="Rohde M."/>
            <person name="Petersen J."/>
            <person name="Medema M.H."/>
            <person name="Surup F."/>
            <person name="Jogler C."/>
        </authorList>
    </citation>
    <scope>NUCLEOTIDE SEQUENCE [LARGE SCALE GENOMIC DNA]</scope>
    <source>
        <strain evidence="1 2">Mal15</strain>
    </source>
</reference>
<dbReference type="EMBL" id="CP036264">
    <property type="protein sequence ID" value="QEF99800.1"/>
    <property type="molecule type" value="Genomic_DNA"/>
</dbReference>
<name>A0A5B9MIL2_9BACT</name>
<dbReference type="AlphaFoldDB" id="A0A5B9MIL2"/>
<accession>A0A5B9MIL2</accession>
<keyword evidence="2" id="KW-1185">Reference proteome</keyword>